<feature type="non-terminal residue" evidence="2">
    <location>
        <position position="286"/>
    </location>
</feature>
<dbReference type="AlphaFoldDB" id="A0A194SCJ2"/>
<dbReference type="GeneID" id="28976601"/>
<evidence type="ECO:0000256" key="1">
    <source>
        <dbReference type="SAM" id="MobiDB-lite"/>
    </source>
</evidence>
<dbReference type="RefSeq" id="XP_018273160.1">
    <property type="nucleotide sequence ID" value="XM_018416153.1"/>
</dbReference>
<sequence length="286" mass="34674">VRPHPLARHRPPRGCDHRPRHRRLPVRRRQRRPVVRRVGRRRRRPGRHLRRRHLPARPDQPVGELLRLRQGGVHVQLAVRLRFLRLGRPLRGLPRRRVHVQQRLPGLLLLRHRRHVRRYGRGVRQRRPGQPDPFARPAVRQPVVQRVDPEVRRHARRRRPQRVRLQRRQHLRLGLVLRQRRLRPRRLGRCPQPQALQHGVPGPPHGVLDRPGRRLRVHRRRHQPRAVRRLHDRRHGRRLHSHLWRRERLVRGRSLPRPVVRAGPERQCDGDRVRLSAKLDPPRPRL</sequence>
<evidence type="ECO:0000313" key="2">
    <source>
        <dbReference type="EMBL" id="KPV77111.1"/>
    </source>
</evidence>
<keyword evidence="3" id="KW-1185">Reference proteome</keyword>
<reference evidence="2 3" key="1">
    <citation type="journal article" date="2015" name="Front. Microbiol.">
        <title>Genome sequence of the plant growth promoting endophytic yeast Rhodotorula graminis WP1.</title>
        <authorList>
            <person name="Firrincieli A."/>
            <person name="Otillar R."/>
            <person name="Salamov A."/>
            <person name="Schmutz J."/>
            <person name="Khan Z."/>
            <person name="Redman R.S."/>
            <person name="Fleck N.D."/>
            <person name="Lindquist E."/>
            <person name="Grigoriev I.V."/>
            <person name="Doty S.L."/>
        </authorList>
    </citation>
    <scope>NUCLEOTIDE SEQUENCE [LARGE SCALE GENOMIC DNA]</scope>
    <source>
        <strain evidence="2 3">WP1</strain>
    </source>
</reference>
<dbReference type="EMBL" id="KQ474075">
    <property type="protein sequence ID" value="KPV77111.1"/>
    <property type="molecule type" value="Genomic_DNA"/>
</dbReference>
<dbReference type="Proteomes" id="UP000053890">
    <property type="component" value="Unassembled WGS sequence"/>
</dbReference>
<feature type="region of interest" description="Disordered" evidence="1">
    <location>
        <begin position="191"/>
        <end position="211"/>
    </location>
</feature>
<feature type="region of interest" description="Disordered" evidence="1">
    <location>
        <begin position="1"/>
        <end position="58"/>
    </location>
</feature>
<feature type="non-terminal residue" evidence="2">
    <location>
        <position position="1"/>
    </location>
</feature>
<name>A0A194SCJ2_RHOGW</name>
<proteinExistence type="predicted"/>
<accession>A0A194SCJ2</accession>
<evidence type="ECO:0000313" key="3">
    <source>
        <dbReference type="Proteomes" id="UP000053890"/>
    </source>
</evidence>
<gene>
    <name evidence="2" type="ORF">RHOBADRAFT_52063</name>
</gene>
<protein>
    <submittedName>
        <fullName evidence="2">Uncharacterized protein</fullName>
    </submittedName>
</protein>
<feature type="compositionally biased region" description="Basic residues" evidence="1">
    <location>
        <begin position="1"/>
        <end position="55"/>
    </location>
</feature>
<organism evidence="2 3">
    <name type="scientific">Rhodotorula graminis (strain WP1)</name>
    <dbReference type="NCBI Taxonomy" id="578459"/>
    <lineage>
        <taxon>Eukaryota</taxon>
        <taxon>Fungi</taxon>
        <taxon>Dikarya</taxon>
        <taxon>Basidiomycota</taxon>
        <taxon>Pucciniomycotina</taxon>
        <taxon>Microbotryomycetes</taxon>
        <taxon>Sporidiobolales</taxon>
        <taxon>Sporidiobolaceae</taxon>
        <taxon>Rhodotorula</taxon>
    </lineage>
</organism>